<reference evidence="3 4" key="1">
    <citation type="submission" date="2019-07" db="EMBL/GenBank/DDBJ databases">
        <title>Draft Genome Sequences of Bacteroides pyogenes Strains Isolated from the Uterus Holstein Dairy Cows with Metritis.</title>
        <authorList>
            <person name="Cunha F."/>
            <person name="Galvao K.N."/>
            <person name="Jeon S.J."/>
            <person name="Jeong K.C."/>
        </authorList>
    </citation>
    <scope>NUCLEOTIDE SEQUENCE [LARGE SCALE GENOMIC DNA]</scope>
    <source>
        <strain evidence="3 4">KG-31</strain>
    </source>
</reference>
<sequence>MTVKEAILKSLEELEQGGTYKEVFQHIKEKNYCDFSNAQTPEQTVSAKLGGFIRHGDNRVKRVKNSDNTYSYYLAQNEKKINTLPILSNNNKTTDKVKHSYKERDLHPLLTTFLKNNNIYGKTIFHEQSNKHDEYQKWVHPDIIGAKFTEFGNKTCQDFFKATNHTNAVEIYSYEVKKELTSDYELKKSFFQAVSNSSWANYGFIAAFEIGSNLLDELERLNHSFGIGVIHIMPNPFESKLLFPAKHRSLDFKTIEKLCIINKEFNKFFEQLEKIITAEPKFARDVKKGMEDLCDNYFKRDEDSKISSYCKEKNIPISIEEDLL</sequence>
<dbReference type="RefSeq" id="WP_148730235.1">
    <property type="nucleotide sequence ID" value="NZ_JADRGE010000005.1"/>
</dbReference>
<evidence type="ECO:0000259" key="2">
    <source>
        <dbReference type="PROSITE" id="PS51913"/>
    </source>
</evidence>
<dbReference type="EMBL" id="VKLW01000004">
    <property type="protein sequence ID" value="TYK35003.1"/>
    <property type="molecule type" value="Genomic_DNA"/>
</dbReference>
<dbReference type="InterPro" id="IPR007759">
    <property type="entry name" value="Asxl_HARE-HTH"/>
</dbReference>
<keyword evidence="4" id="KW-1185">Reference proteome</keyword>
<evidence type="ECO:0000256" key="1">
    <source>
        <dbReference type="ARBA" id="ARBA00023163"/>
    </source>
</evidence>
<gene>
    <name evidence="3" type="ORF">FNJ60_02815</name>
</gene>
<feature type="domain" description="HTH HARE-type" evidence="2">
    <location>
        <begin position="1"/>
        <end position="75"/>
    </location>
</feature>
<evidence type="ECO:0000313" key="3">
    <source>
        <dbReference type="EMBL" id="TYK35003.1"/>
    </source>
</evidence>
<keyword evidence="1" id="KW-0804">Transcription</keyword>
<protein>
    <recommendedName>
        <fullName evidence="2">HTH HARE-type domain-containing protein</fullName>
    </recommendedName>
</protein>
<dbReference type="PROSITE" id="PS51913">
    <property type="entry name" value="HTH_HARE"/>
    <property type="match status" value="1"/>
</dbReference>
<proteinExistence type="predicted"/>
<name>A0A5D3EFZ9_9BACE</name>
<accession>A0A5D3EFZ9</accession>
<evidence type="ECO:0000313" key="4">
    <source>
        <dbReference type="Proteomes" id="UP000324383"/>
    </source>
</evidence>
<comment type="caution">
    <text evidence="3">The sequence shown here is derived from an EMBL/GenBank/DDBJ whole genome shotgun (WGS) entry which is preliminary data.</text>
</comment>
<dbReference type="AlphaFoldDB" id="A0A5D3EFZ9"/>
<organism evidence="3 4">
    <name type="scientific">Bacteroides pyogenes</name>
    <dbReference type="NCBI Taxonomy" id="310300"/>
    <lineage>
        <taxon>Bacteria</taxon>
        <taxon>Pseudomonadati</taxon>
        <taxon>Bacteroidota</taxon>
        <taxon>Bacteroidia</taxon>
        <taxon>Bacteroidales</taxon>
        <taxon>Bacteroidaceae</taxon>
        <taxon>Bacteroides</taxon>
    </lineage>
</organism>
<dbReference type="Proteomes" id="UP000324383">
    <property type="component" value="Unassembled WGS sequence"/>
</dbReference>
<dbReference type="GO" id="GO:0006355">
    <property type="term" value="P:regulation of DNA-templated transcription"/>
    <property type="evidence" value="ECO:0007669"/>
    <property type="project" value="InterPro"/>
</dbReference>